<comment type="caution">
    <text evidence="2">The sequence shown here is derived from an EMBL/GenBank/DDBJ whole genome shotgun (WGS) entry which is preliminary data.</text>
</comment>
<dbReference type="SUPFAM" id="SSF46785">
    <property type="entry name" value="Winged helix' DNA-binding domain"/>
    <property type="match status" value="1"/>
</dbReference>
<dbReference type="InterPro" id="IPR036388">
    <property type="entry name" value="WH-like_DNA-bd_sf"/>
</dbReference>
<dbReference type="InterPro" id="IPR036390">
    <property type="entry name" value="WH_DNA-bd_sf"/>
</dbReference>
<dbReference type="InterPro" id="IPR000835">
    <property type="entry name" value="HTH_MarR-typ"/>
</dbReference>
<evidence type="ECO:0000259" key="1">
    <source>
        <dbReference type="PROSITE" id="PS50995"/>
    </source>
</evidence>
<organism evidence="2 3">
    <name type="scientific">Paractinoplanes toevensis</name>
    <dbReference type="NCBI Taxonomy" id="571911"/>
    <lineage>
        <taxon>Bacteria</taxon>
        <taxon>Bacillati</taxon>
        <taxon>Actinomycetota</taxon>
        <taxon>Actinomycetes</taxon>
        <taxon>Micromonosporales</taxon>
        <taxon>Micromonosporaceae</taxon>
        <taxon>Paractinoplanes</taxon>
    </lineage>
</organism>
<dbReference type="EMBL" id="BOQN01000033">
    <property type="protein sequence ID" value="GIM90627.1"/>
    <property type="molecule type" value="Genomic_DNA"/>
</dbReference>
<accession>A0A919T8Y1</accession>
<protein>
    <recommendedName>
        <fullName evidence="1">HTH marR-type domain-containing protein</fullName>
    </recommendedName>
</protein>
<dbReference type="Gene3D" id="1.10.10.10">
    <property type="entry name" value="Winged helix-like DNA-binding domain superfamily/Winged helix DNA-binding domain"/>
    <property type="match status" value="1"/>
</dbReference>
<dbReference type="Pfam" id="PF01047">
    <property type="entry name" value="MarR"/>
    <property type="match status" value="1"/>
</dbReference>
<gene>
    <name evidence="2" type="ORF">Ato02nite_024200</name>
</gene>
<evidence type="ECO:0000313" key="3">
    <source>
        <dbReference type="Proteomes" id="UP000677082"/>
    </source>
</evidence>
<dbReference type="PROSITE" id="PS50995">
    <property type="entry name" value="HTH_MARR_2"/>
    <property type="match status" value="1"/>
</dbReference>
<dbReference type="PANTHER" id="PTHR33164">
    <property type="entry name" value="TRANSCRIPTIONAL REGULATOR, MARR FAMILY"/>
    <property type="match status" value="1"/>
</dbReference>
<dbReference type="InterPro" id="IPR039422">
    <property type="entry name" value="MarR/SlyA-like"/>
</dbReference>
<dbReference type="SMART" id="SM00347">
    <property type="entry name" value="HTH_MARR"/>
    <property type="match status" value="1"/>
</dbReference>
<keyword evidence="3" id="KW-1185">Reference proteome</keyword>
<reference evidence="2 3" key="1">
    <citation type="submission" date="2021-03" db="EMBL/GenBank/DDBJ databases">
        <title>Whole genome shotgun sequence of Actinoplanes toevensis NBRC 105298.</title>
        <authorList>
            <person name="Komaki H."/>
            <person name="Tamura T."/>
        </authorList>
    </citation>
    <scope>NUCLEOTIDE SEQUENCE [LARGE SCALE GENOMIC DNA]</scope>
    <source>
        <strain evidence="2 3">NBRC 105298</strain>
    </source>
</reference>
<dbReference type="GO" id="GO:0006950">
    <property type="term" value="P:response to stress"/>
    <property type="evidence" value="ECO:0007669"/>
    <property type="project" value="TreeGrafter"/>
</dbReference>
<dbReference type="GO" id="GO:0003700">
    <property type="term" value="F:DNA-binding transcription factor activity"/>
    <property type="evidence" value="ECO:0007669"/>
    <property type="project" value="InterPro"/>
</dbReference>
<name>A0A919T8Y1_9ACTN</name>
<dbReference type="AlphaFoldDB" id="A0A919T8Y1"/>
<dbReference type="Proteomes" id="UP000677082">
    <property type="component" value="Unassembled WGS sequence"/>
</dbReference>
<dbReference type="PANTHER" id="PTHR33164:SF106">
    <property type="entry name" value="TRANSCRIPTIONAL REGULATORY PROTEIN"/>
    <property type="match status" value="1"/>
</dbReference>
<evidence type="ECO:0000313" key="2">
    <source>
        <dbReference type="EMBL" id="GIM90627.1"/>
    </source>
</evidence>
<dbReference type="PRINTS" id="PR00598">
    <property type="entry name" value="HTHMARR"/>
</dbReference>
<sequence>MPPQPEPPRDTVMNDLVAALRTFTVESDVFVDVFARAHQLHRSDLNAIMWISQGTSSGDPITVGELAQRLRLSPAATTALVDRLENVGHVHRFRDPADRRRVTVRMSDTAMRVASAFFVPLGGRMTEAAAEFTPEELARTAEIVRRLTTAFNPPTA</sequence>
<feature type="domain" description="HTH marR-type" evidence="1">
    <location>
        <begin position="13"/>
        <end position="149"/>
    </location>
</feature>
<proteinExistence type="predicted"/>